<feature type="compositionally biased region" description="Basic and acidic residues" evidence="1">
    <location>
        <begin position="258"/>
        <end position="267"/>
    </location>
</feature>
<reference evidence="3" key="1">
    <citation type="submission" date="2021-07" db="EMBL/GenBank/DDBJ databases">
        <authorList>
            <person name="Catto M.A."/>
            <person name="Jacobson A."/>
            <person name="Kennedy G."/>
            <person name="Labadie P."/>
            <person name="Hunt B.G."/>
            <person name="Srinivasan R."/>
        </authorList>
    </citation>
    <scope>NUCLEOTIDE SEQUENCE</scope>
    <source>
        <strain evidence="3">PL_HMW_Pooled</strain>
        <tissue evidence="3">Head</tissue>
    </source>
</reference>
<organism evidence="3 4">
    <name type="scientific">Frankliniella fusca</name>
    <dbReference type="NCBI Taxonomy" id="407009"/>
    <lineage>
        <taxon>Eukaryota</taxon>
        <taxon>Metazoa</taxon>
        <taxon>Ecdysozoa</taxon>
        <taxon>Arthropoda</taxon>
        <taxon>Hexapoda</taxon>
        <taxon>Insecta</taxon>
        <taxon>Pterygota</taxon>
        <taxon>Neoptera</taxon>
        <taxon>Paraneoptera</taxon>
        <taxon>Thysanoptera</taxon>
        <taxon>Terebrantia</taxon>
        <taxon>Thripoidea</taxon>
        <taxon>Thripidae</taxon>
        <taxon>Frankliniella</taxon>
    </lineage>
</organism>
<dbReference type="AlphaFoldDB" id="A0AAE1H649"/>
<proteinExistence type="predicted"/>
<feature type="compositionally biased region" description="Basic and acidic residues" evidence="1">
    <location>
        <begin position="216"/>
        <end position="228"/>
    </location>
</feature>
<comment type="caution">
    <text evidence="3">The sequence shown here is derived from an EMBL/GenBank/DDBJ whole genome shotgun (WGS) entry which is preliminary data.</text>
</comment>
<feature type="compositionally biased region" description="Low complexity" evidence="1">
    <location>
        <begin position="628"/>
        <end position="688"/>
    </location>
</feature>
<dbReference type="Proteomes" id="UP001219518">
    <property type="component" value="Unassembled WGS sequence"/>
</dbReference>
<dbReference type="EMBL" id="JAHWGI010000440">
    <property type="protein sequence ID" value="KAK3915551.1"/>
    <property type="molecule type" value="Genomic_DNA"/>
</dbReference>
<feature type="compositionally biased region" description="Low complexity" evidence="1">
    <location>
        <begin position="430"/>
        <end position="464"/>
    </location>
</feature>
<sequence>MSIASWCLVLSAAVAGPRDGQNLRRAEAELAMGRSIGLLAVTGLQQTTLRCTGGDSAGEPNIFKLLLLRARGCQQAGQQDYQQDWQQAASPENLSHQDSQYDGEDEDEEQRVDFEHDTRRFEDYLQLCYTGLHSSEERADSAEPEQQDQQDQQDQQGGSLQDQQQEPHSPCSAALSSTSISWDPDQHPFIKDPCPDENSCSWSADDPPRFSGSSVEPKEATKSRDESSHSWLPSSKDHSSYSPSSSRDGKANSNRDNTSNKEDQFYPERKIAVTQKIFQAGTIKRIRIPEAYQVDKTRRILPGIQPPPPPQSAPSTRCRGETITPSIRASQAAPGLRGRRRDRLVREIGDVGRTDLTRRTVRTRPRTERLLASFERMVPVPSLRPHAAGTVAAAPLTPITTRPSTRADSDVHRLLSGSALIDSVSRTSSSYRYGSASSSEPSASGTGSPSPSGPSASGPSASGPTHYVDTLEECSEVLRTDSVPVRTGTDCGADDYCYETLADVTDCDEDWVVPVTWCTWSREGSLPQSTPPPPAPAMGEESAAEQSRARIARYKEERRRQLEAQFGPREAGALARHGGGATSSDEGAVGAGAGAGASSPRRPTAARTPVASRRTASRRAAAPDEGPSSSSSSPGRAPAVRTTRASRLRAAAGAACTTPPSAASPVSPLAGAARAAPGTAPASPSPLGLGHLTPSPSPSAGPPPPPLLLGSSARHNGVDRLSPRKSLSLSASPSEKDKSHKRKSNLNRAHTEEAVDSGLRVNNETPHIQFTI</sequence>
<keyword evidence="4" id="KW-1185">Reference proteome</keyword>
<feature type="region of interest" description="Disordered" evidence="1">
    <location>
        <begin position="135"/>
        <end position="267"/>
    </location>
</feature>
<feature type="compositionally biased region" description="Low complexity" evidence="1">
    <location>
        <begin position="149"/>
        <end position="164"/>
    </location>
</feature>
<feature type="compositionally biased region" description="Low complexity" evidence="1">
    <location>
        <begin position="596"/>
        <end position="620"/>
    </location>
</feature>
<feature type="chain" id="PRO_5042184516" evidence="2">
    <location>
        <begin position="21"/>
        <end position="772"/>
    </location>
</feature>
<evidence type="ECO:0000256" key="2">
    <source>
        <dbReference type="SAM" id="SignalP"/>
    </source>
</evidence>
<feature type="compositionally biased region" description="Acidic residues" evidence="1">
    <location>
        <begin position="101"/>
        <end position="110"/>
    </location>
</feature>
<reference evidence="3" key="2">
    <citation type="journal article" date="2023" name="BMC Genomics">
        <title>Pest status, molecular evolution, and epigenetic factors derived from the genome assembly of Frankliniella fusca, a thysanopteran phytovirus vector.</title>
        <authorList>
            <person name="Catto M.A."/>
            <person name="Labadie P.E."/>
            <person name="Jacobson A.L."/>
            <person name="Kennedy G.G."/>
            <person name="Srinivasan R."/>
            <person name="Hunt B.G."/>
        </authorList>
    </citation>
    <scope>NUCLEOTIDE SEQUENCE</scope>
    <source>
        <strain evidence="3">PL_HMW_Pooled</strain>
    </source>
</reference>
<feature type="region of interest" description="Disordered" evidence="1">
    <location>
        <begin position="430"/>
        <end position="467"/>
    </location>
</feature>
<feature type="compositionally biased region" description="Polar residues" evidence="1">
    <location>
        <begin position="90"/>
        <end position="100"/>
    </location>
</feature>
<evidence type="ECO:0000313" key="4">
    <source>
        <dbReference type="Proteomes" id="UP001219518"/>
    </source>
</evidence>
<evidence type="ECO:0000256" key="1">
    <source>
        <dbReference type="SAM" id="MobiDB-lite"/>
    </source>
</evidence>
<accession>A0AAE1H649</accession>
<feature type="region of interest" description="Disordered" evidence="1">
    <location>
        <begin position="298"/>
        <end position="339"/>
    </location>
</feature>
<feature type="compositionally biased region" description="Pro residues" evidence="1">
    <location>
        <begin position="695"/>
        <end position="707"/>
    </location>
</feature>
<gene>
    <name evidence="3" type="ORF">KUF71_005858</name>
</gene>
<feature type="compositionally biased region" description="Basic and acidic residues" evidence="1">
    <location>
        <begin position="184"/>
        <end position="194"/>
    </location>
</feature>
<feature type="region of interest" description="Disordered" evidence="1">
    <location>
        <begin position="79"/>
        <end position="116"/>
    </location>
</feature>
<evidence type="ECO:0000313" key="3">
    <source>
        <dbReference type="EMBL" id="KAK3915551.1"/>
    </source>
</evidence>
<name>A0AAE1H649_9NEOP</name>
<feature type="region of interest" description="Disordered" evidence="1">
    <location>
        <begin position="522"/>
        <end position="772"/>
    </location>
</feature>
<feature type="compositionally biased region" description="Polar residues" evidence="1">
    <location>
        <begin position="760"/>
        <end position="772"/>
    </location>
</feature>
<protein>
    <submittedName>
        <fullName evidence="3">MLX-interacting protein</fullName>
    </submittedName>
</protein>
<keyword evidence="2" id="KW-0732">Signal</keyword>
<feature type="compositionally biased region" description="Low complexity" evidence="1">
    <location>
        <begin position="79"/>
        <end position="89"/>
    </location>
</feature>
<feature type="compositionally biased region" description="Basic and acidic residues" evidence="1">
    <location>
        <begin position="553"/>
        <end position="562"/>
    </location>
</feature>
<feature type="signal peptide" evidence="2">
    <location>
        <begin position="1"/>
        <end position="20"/>
    </location>
</feature>